<dbReference type="EMBL" id="CP115450">
    <property type="protein sequence ID" value="WBP90280.1"/>
    <property type="molecule type" value="Genomic_DNA"/>
</dbReference>
<dbReference type="SUPFAM" id="SSF54427">
    <property type="entry name" value="NTF2-like"/>
    <property type="match status" value="1"/>
</dbReference>
<dbReference type="Pfam" id="PF12680">
    <property type="entry name" value="SnoaL_2"/>
    <property type="match status" value="1"/>
</dbReference>
<dbReference type="Gene3D" id="3.10.450.50">
    <property type="match status" value="1"/>
</dbReference>
<evidence type="ECO:0000313" key="3">
    <source>
        <dbReference type="Proteomes" id="UP001212821"/>
    </source>
</evidence>
<name>A0ABY7QC52_9ACTN</name>
<keyword evidence="3" id="KW-1185">Reference proteome</keyword>
<accession>A0ABY7QC52</accession>
<dbReference type="InterPro" id="IPR032710">
    <property type="entry name" value="NTF2-like_dom_sf"/>
</dbReference>
<sequence length="159" mass="17173">MSHEQQRSAVEVFQRFLEASVNNDWDAVADSYAEDVVVEIPFAPPGVPVATRGREVLRARFHGAAGIRRFTGSSDVVITRSDDPEVIFAEYQLLGAAVATGKAFASRYVMRLTVRDGLIVHSRDYSNPIATAVALDRVPELLAALTNNQGSQGGQGDQG</sequence>
<dbReference type="InterPro" id="IPR037401">
    <property type="entry name" value="SnoaL-like"/>
</dbReference>
<reference evidence="3" key="1">
    <citation type="submission" date="2022-12" db="EMBL/GenBank/DDBJ databases">
        <authorList>
            <person name="Mo P."/>
        </authorList>
    </citation>
    <scope>NUCLEOTIDE SEQUENCE [LARGE SCALE GENOMIC DNA]</scope>
    <source>
        <strain evidence="3">HUAS 3-15</strain>
    </source>
</reference>
<gene>
    <name evidence="2" type="ORF">O1G21_33410</name>
</gene>
<dbReference type="RefSeq" id="WP_270148962.1">
    <property type="nucleotide sequence ID" value="NZ_CP115450.1"/>
</dbReference>
<evidence type="ECO:0000313" key="2">
    <source>
        <dbReference type="EMBL" id="WBP90280.1"/>
    </source>
</evidence>
<dbReference type="Proteomes" id="UP001212821">
    <property type="component" value="Chromosome"/>
</dbReference>
<evidence type="ECO:0000259" key="1">
    <source>
        <dbReference type="Pfam" id="PF12680"/>
    </source>
</evidence>
<feature type="domain" description="SnoaL-like" evidence="1">
    <location>
        <begin position="14"/>
        <end position="121"/>
    </location>
</feature>
<organism evidence="2 3">
    <name type="scientific">Kitasatospora cathayae</name>
    <dbReference type="NCBI Taxonomy" id="3004092"/>
    <lineage>
        <taxon>Bacteria</taxon>
        <taxon>Bacillati</taxon>
        <taxon>Actinomycetota</taxon>
        <taxon>Actinomycetes</taxon>
        <taxon>Kitasatosporales</taxon>
        <taxon>Streptomycetaceae</taxon>
        <taxon>Kitasatospora</taxon>
    </lineage>
</organism>
<protein>
    <submittedName>
        <fullName evidence="2">Nuclear transport factor 2 family protein</fullName>
    </submittedName>
</protein>
<proteinExistence type="predicted"/>